<dbReference type="EMBL" id="SYUV01000087">
    <property type="protein sequence ID" value="TKF26499.1"/>
    <property type="molecule type" value="Genomic_DNA"/>
</dbReference>
<feature type="domain" description="HTH lysR-type" evidence="5">
    <location>
        <begin position="1"/>
        <end position="60"/>
    </location>
</feature>
<dbReference type="Pfam" id="PF00126">
    <property type="entry name" value="HTH_1"/>
    <property type="match status" value="1"/>
</dbReference>
<dbReference type="SUPFAM" id="SSF53850">
    <property type="entry name" value="Periplasmic binding protein-like II"/>
    <property type="match status" value="1"/>
</dbReference>
<dbReference type="Pfam" id="PF03466">
    <property type="entry name" value="LysR_substrate"/>
    <property type="match status" value="1"/>
</dbReference>
<comment type="similarity">
    <text evidence="1">Belongs to the LysR transcriptional regulatory family.</text>
</comment>
<evidence type="ECO:0000256" key="2">
    <source>
        <dbReference type="ARBA" id="ARBA00023015"/>
    </source>
</evidence>
<dbReference type="SUPFAM" id="SSF46785">
    <property type="entry name" value="Winged helix' DNA-binding domain"/>
    <property type="match status" value="1"/>
</dbReference>
<dbReference type="InterPro" id="IPR036390">
    <property type="entry name" value="WH_DNA-bd_sf"/>
</dbReference>
<dbReference type="InterPro" id="IPR036388">
    <property type="entry name" value="WH-like_DNA-bd_sf"/>
</dbReference>
<keyword evidence="2" id="KW-0805">Transcription regulation</keyword>
<evidence type="ECO:0000256" key="3">
    <source>
        <dbReference type="ARBA" id="ARBA00023125"/>
    </source>
</evidence>
<reference evidence="6 7" key="1">
    <citation type="submission" date="2019-04" db="EMBL/GenBank/DDBJ databases">
        <title>A reverse ecology approach based on a biological definition of microbial populations.</title>
        <authorList>
            <person name="Arevalo P."/>
            <person name="Vaninsberghe D."/>
            <person name="Elsherbini J."/>
            <person name="Gore J."/>
            <person name="Polz M."/>
        </authorList>
    </citation>
    <scope>NUCLEOTIDE SEQUENCE [LARGE SCALE GENOMIC DNA]</scope>
    <source>
        <strain evidence="6 7">10N.261.46.F4</strain>
    </source>
</reference>
<dbReference type="PANTHER" id="PTHR30126:SF6">
    <property type="entry name" value="HTH-TYPE TRANSCRIPTIONAL REGULATOR CYSB-RELATED"/>
    <property type="match status" value="1"/>
</dbReference>
<evidence type="ECO:0000259" key="5">
    <source>
        <dbReference type="PROSITE" id="PS50931"/>
    </source>
</evidence>
<evidence type="ECO:0000313" key="6">
    <source>
        <dbReference type="EMBL" id="TKF26499.1"/>
    </source>
</evidence>
<sequence>MKLQQLRYINEIKRNGYNISLTSHQLYTSQPGISKQVSLLEDELGVKIFDRQGKHLSGPTNVGKEILNEASKILEIEDRIKAISSEVTSPKKGKLNIFTTNAIANFILPKSVRYLLTSYPNVSLHMSTIEPSHLNNSLPAGPGDIAIVAQDIEEMTGLTVLPAYKWSLSLIIPSEHPLSKTHTLTLEQIAKEKLISYELKSTGRIAIDNTFSQLGLTPDYIVTAMDVEVIKEYVSKGVGIGIIASVAAHSIDDSFTVRSLEGFFPDCYAWLCFGKNVYLQTYMYDFIEKLAPHLTKVVIEQTKHMTKSELIDWFKTVPLHTYK</sequence>
<dbReference type="GO" id="GO:0019344">
    <property type="term" value="P:cysteine biosynthetic process"/>
    <property type="evidence" value="ECO:0007669"/>
    <property type="project" value="TreeGrafter"/>
</dbReference>
<organism evidence="6 7">
    <name type="scientific">Vibrio kanaloae</name>
    <dbReference type="NCBI Taxonomy" id="170673"/>
    <lineage>
        <taxon>Bacteria</taxon>
        <taxon>Pseudomonadati</taxon>
        <taxon>Pseudomonadota</taxon>
        <taxon>Gammaproteobacteria</taxon>
        <taxon>Vibrionales</taxon>
        <taxon>Vibrionaceae</taxon>
        <taxon>Vibrio</taxon>
    </lineage>
</organism>
<accession>A0A4U1Z010</accession>
<dbReference type="GO" id="GO:0000976">
    <property type="term" value="F:transcription cis-regulatory region binding"/>
    <property type="evidence" value="ECO:0007669"/>
    <property type="project" value="TreeGrafter"/>
</dbReference>
<evidence type="ECO:0000256" key="1">
    <source>
        <dbReference type="ARBA" id="ARBA00009437"/>
    </source>
</evidence>
<dbReference type="PROSITE" id="PS50931">
    <property type="entry name" value="HTH_LYSR"/>
    <property type="match status" value="1"/>
</dbReference>
<dbReference type="InterPro" id="IPR000847">
    <property type="entry name" value="LysR_HTH_N"/>
</dbReference>
<comment type="caution">
    <text evidence="6">The sequence shown here is derived from an EMBL/GenBank/DDBJ whole genome shotgun (WGS) entry which is preliminary data.</text>
</comment>
<keyword evidence="3" id="KW-0238">DNA-binding</keyword>
<dbReference type="Proteomes" id="UP000307574">
    <property type="component" value="Unassembled WGS sequence"/>
</dbReference>
<dbReference type="InterPro" id="IPR005119">
    <property type="entry name" value="LysR_subst-bd"/>
</dbReference>
<dbReference type="AlphaFoldDB" id="A0A4U1Z010"/>
<name>A0A4U1Z010_9VIBR</name>
<dbReference type="RefSeq" id="WP_136981304.1">
    <property type="nucleotide sequence ID" value="NZ_JBFRJO010000039.1"/>
</dbReference>
<evidence type="ECO:0000256" key="4">
    <source>
        <dbReference type="ARBA" id="ARBA00023163"/>
    </source>
</evidence>
<dbReference type="Gene3D" id="3.40.190.10">
    <property type="entry name" value="Periplasmic binding protein-like II"/>
    <property type="match status" value="2"/>
</dbReference>
<dbReference type="GO" id="GO:0003700">
    <property type="term" value="F:DNA-binding transcription factor activity"/>
    <property type="evidence" value="ECO:0007669"/>
    <property type="project" value="InterPro"/>
</dbReference>
<evidence type="ECO:0000313" key="7">
    <source>
        <dbReference type="Proteomes" id="UP000307574"/>
    </source>
</evidence>
<gene>
    <name evidence="6" type="ORF">FCV50_20935</name>
</gene>
<dbReference type="Gene3D" id="1.10.10.10">
    <property type="entry name" value="Winged helix-like DNA-binding domain superfamily/Winged helix DNA-binding domain"/>
    <property type="match status" value="1"/>
</dbReference>
<keyword evidence="4" id="KW-0804">Transcription</keyword>
<proteinExistence type="inferred from homology"/>
<protein>
    <submittedName>
        <fullName evidence="6">LysR family transcriptional regulator</fullName>
    </submittedName>
</protein>
<dbReference type="PRINTS" id="PR00039">
    <property type="entry name" value="HTHLYSR"/>
</dbReference>
<dbReference type="PANTHER" id="PTHR30126">
    <property type="entry name" value="HTH-TYPE TRANSCRIPTIONAL REGULATOR"/>
    <property type="match status" value="1"/>
</dbReference>